<dbReference type="Gene3D" id="3.40.50.880">
    <property type="match status" value="1"/>
</dbReference>
<dbReference type="Pfam" id="PF12833">
    <property type="entry name" value="HTH_18"/>
    <property type="match status" value="1"/>
</dbReference>
<evidence type="ECO:0000313" key="4">
    <source>
        <dbReference type="EMBL" id="QBY55441.1"/>
    </source>
</evidence>
<dbReference type="OrthoDB" id="9177852at2"/>
<dbReference type="GO" id="GO:0043565">
    <property type="term" value="F:sequence-specific DNA binding"/>
    <property type="evidence" value="ECO:0007669"/>
    <property type="project" value="InterPro"/>
</dbReference>
<keyword evidence="2" id="KW-0804">Transcription</keyword>
<dbReference type="CDD" id="cd03137">
    <property type="entry name" value="GATase1_AraC_1"/>
    <property type="match status" value="1"/>
</dbReference>
<gene>
    <name evidence="4" type="ORF">E0W60_30805</name>
</gene>
<dbReference type="InterPro" id="IPR018060">
    <property type="entry name" value="HTH_AraC"/>
</dbReference>
<proteinExistence type="predicted"/>
<evidence type="ECO:0000259" key="3">
    <source>
        <dbReference type="PROSITE" id="PS01124"/>
    </source>
</evidence>
<evidence type="ECO:0000313" key="5">
    <source>
        <dbReference type="Proteomes" id="UP000295294"/>
    </source>
</evidence>
<keyword evidence="1" id="KW-0805">Transcription regulation</keyword>
<geneLocation type="plasmid" evidence="4">
    <name>unnamed1</name>
</geneLocation>
<dbReference type="KEGG" id="cox:E0W60_30805"/>
<dbReference type="PROSITE" id="PS01124">
    <property type="entry name" value="HTH_ARAC_FAMILY_2"/>
    <property type="match status" value="1"/>
</dbReference>
<reference evidence="4 5" key="1">
    <citation type="submission" date="2019-03" db="EMBL/GenBank/DDBJ databases">
        <title>Efficiently degradation of phenoxyalkanoic acid herbicides by Cupriavidus oxalaticus strain X32.</title>
        <authorList>
            <person name="Sheng X."/>
        </authorList>
    </citation>
    <scope>NUCLEOTIDE SEQUENCE [LARGE SCALE GENOMIC DNA]</scope>
    <source>
        <strain evidence="4 5">X32</strain>
        <plasmid evidence="4 5">unnamed1</plasmid>
    </source>
</reference>
<dbReference type="RefSeq" id="WP_135706685.1">
    <property type="nucleotide sequence ID" value="NZ_CP038636.1"/>
</dbReference>
<dbReference type="SMART" id="SM00342">
    <property type="entry name" value="HTH_ARAC"/>
    <property type="match status" value="1"/>
</dbReference>
<dbReference type="EMBL" id="CP038636">
    <property type="protein sequence ID" value="QBY55441.1"/>
    <property type="molecule type" value="Genomic_DNA"/>
</dbReference>
<protein>
    <submittedName>
        <fullName evidence="4">AraC family transcriptional regulator</fullName>
    </submittedName>
</protein>
<keyword evidence="4" id="KW-0614">Plasmid</keyword>
<evidence type="ECO:0000256" key="1">
    <source>
        <dbReference type="ARBA" id="ARBA00023015"/>
    </source>
</evidence>
<name>A0A4P7LSG5_9BURK</name>
<dbReference type="InterPro" id="IPR009057">
    <property type="entry name" value="Homeodomain-like_sf"/>
</dbReference>
<evidence type="ECO:0000256" key="2">
    <source>
        <dbReference type="ARBA" id="ARBA00023163"/>
    </source>
</evidence>
<dbReference type="Gene3D" id="1.10.10.60">
    <property type="entry name" value="Homeodomain-like"/>
    <property type="match status" value="1"/>
</dbReference>
<dbReference type="InterPro" id="IPR052158">
    <property type="entry name" value="INH-QAR"/>
</dbReference>
<organism evidence="4 5">
    <name type="scientific">Cupriavidus oxalaticus</name>
    <dbReference type="NCBI Taxonomy" id="96344"/>
    <lineage>
        <taxon>Bacteria</taxon>
        <taxon>Pseudomonadati</taxon>
        <taxon>Pseudomonadota</taxon>
        <taxon>Betaproteobacteria</taxon>
        <taxon>Burkholderiales</taxon>
        <taxon>Burkholderiaceae</taxon>
        <taxon>Cupriavidus</taxon>
    </lineage>
</organism>
<dbReference type="InterPro" id="IPR029062">
    <property type="entry name" value="Class_I_gatase-like"/>
</dbReference>
<dbReference type="GO" id="GO:0003700">
    <property type="term" value="F:DNA-binding transcription factor activity"/>
    <property type="evidence" value="ECO:0007669"/>
    <property type="project" value="InterPro"/>
</dbReference>
<dbReference type="Proteomes" id="UP000295294">
    <property type="component" value="Plasmid unnamed1"/>
</dbReference>
<dbReference type="AlphaFoldDB" id="A0A4P7LSG5"/>
<dbReference type="InterPro" id="IPR002818">
    <property type="entry name" value="DJ-1/PfpI"/>
</dbReference>
<accession>A0A4P7LSG5</accession>
<dbReference type="Pfam" id="PF01965">
    <property type="entry name" value="DJ-1_PfpI"/>
    <property type="match status" value="1"/>
</dbReference>
<dbReference type="SUPFAM" id="SSF52317">
    <property type="entry name" value="Class I glutamine amidotransferase-like"/>
    <property type="match status" value="1"/>
</dbReference>
<feature type="domain" description="HTH araC/xylS-type" evidence="3">
    <location>
        <begin position="223"/>
        <end position="321"/>
    </location>
</feature>
<dbReference type="PANTHER" id="PTHR43130">
    <property type="entry name" value="ARAC-FAMILY TRANSCRIPTIONAL REGULATOR"/>
    <property type="match status" value="1"/>
</dbReference>
<sequence>MASSPKRVCLILFNGFQILDVCGPMQVFSSTNELLARRGRERAYDIELCGAPGGLIASSCGARMEARDLTQARSPIHTILIPGGPGVWEGAAHGTLVKWLSAAAKRASRVASVCTGAFVLARTGLLDGRQAVTHWDLCERLSAEFPGIAIQPDAIYCRQDRIWTSAGVTAGIDMALAMVEEDLDREVAMAVAKTLVVFYKRPGGQSQFSSALLEQSSPDARIETLHRWVGAHLRERLDVATLAERLSMTPRTFARFYQAQTKLTPARAIEKIRLEHACRLIETRSQSMKMIAQVCGFSSEEVMRRAFLRILRVSPADYRERFFTA</sequence>
<dbReference type="PANTHER" id="PTHR43130:SF3">
    <property type="entry name" value="HTH-TYPE TRANSCRIPTIONAL REGULATOR RV1931C"/>
    <property type="match status" value="1"/>
</dbReference>
<dbReference type="SUPFAM" id="SSF46689">
    <property type="entry name" value="Homeodomain-like"/>
    <property type="match status" value="2"/>
</dbReference>